<dbReference type="Proteomes" id="UP000267017">
    <property type="component" value="Unassembled WGS sequence"/>
</dbReference>
<dbReference type="InterPro" id="IPR012327">
    <property type="entry name" value="MeTrfase_D12"/>
</dbReference>
<dbReference type="GO" id="GO:0006298">
    <property type="term" value="P:mismatch repair"/>
    <property type="evidence" value="ECO:0007669"/>
    <property type="project" value="TreeGrafter"/>
</dbReference>
<dbReference type="Pfam" id="PF02086">
    <property type="entry name" value="MethyltransfD12"/>
    <property type="match status" value="1"/>
</dbReference>
<dbReference type="SUPFAM" id="SSF53335">
    <property type="entry name" value="S-adenosyl-L-methionine-dependent methyltransferases"/>
    <property type="match status" value="1"/>
</dbReference>
<evidence type="ECO:0000256" key="2">
    <source>
        <dbReference type="ARBA" id="ARBA00022679"/>
    </source>
</evidence>
<dbReference type="PIRSF" id="PIRSF000398">
    <property type="entry name" value="M_m6A_EcoRV"/>
    <property type="match status" value="1"/>
</dbReference>
<sequence>MNQLSNKKSTLRYFGGKGWLAKHLISLFPEDHTYSTFVDLFGGGGHVITQKARTSQVEVFNDKDADLVNFLLVLAGPQRQELKRKLHSLPTSRYLFEKWQDEWFQGIRPDSELERAIRYYYIQRMKIVPSPNEKSGFRSSKTKNTATDFQHSIENLDDFAERFRNVMIEQRDFRDIIEIYDSPNTFFFCDAPYVNRERRYKGGFSKGDHIDLANLLSKIQGKAMVTYYGHPLILELYSSWRLETVDAAVGGVTKGELGESRNRKTEHIFMNYQYERQMTLWD</sequence>
<dbReference type="GO" id="GO:0043565">
    <property type="term" value="F:sequence-specific DNA binding"/>
    <property type="evidence" value="ECO:0007669"/>
    <property type="project" value="TreeGrafter"/>
</dbReference>
<dbReference type="GO" id="GO:1904047">
    <property type="term" value="F:S-adenosyl-L-methionine binding"/>
    <property type="evidence" value="ECO:0007669"/>
    <property type="project" value="TreeGrafter"/>
</dbReference>
<reference evidence="4 5" key="1">
    <citation type="submission" date="2018-11" db="EMBL/GenBank/DDBJ databases">
        <title>Genome sequencing of Paenibacillus sp. KCOM 3021 (= ChDC PVNT-B20).</title>
        <authorList>
            <person name="Kook J.-K."/>
            <person name="Park S.-N."/>
            <person name="Lim Y.K."/>
        </authorList>
    </citation>
    <scope>NUCLEOTIDE SEQUENCE [LARGE SCALE GENOMIC DNA]</scope>
    <source>
        <strain evidence="4 5">KCOM 3021</strain>
    </source>
</reference>
<evidence type="ECO:0000313" key="5">
    <source>
        <dbReference type="Proteomes" id="UP000267017"/>
    </source>
</evidence>
<evidence type="ECO:0000313" key="4">
    <source>
        <dbReference type="EMBL" id="RRJ54695.1"/>
    </source>
</evidence>
<dbReference type="GO" id="GO:0032259">
    <property type="term" value="P:methylation"/>
    <property type="evidence" value="ECO:0007669"/>
    <property type="project" value="UniProtKB-KW"/>
</dbReference>
<accession>A0A3P3T9G8</accession>
<dbReference type="GO" id="GO:0009007">
    <property type="term" value="F:site-specific DNA-methyltransferase (adenine-specific) activity"/>
    <property type="evidence" value="ECO:0007669"/>
    <property type="project" value="UniProtKB-EC"/>
</dbReference>
<dbReference type="PRINTS" id="PR00505">
    <property type="entry name" value="D12N6MTFRASE"/>
</dbReference>
<dbReference type="RefSeq" id="WP_128635782.1">
    <property type="nucleotide sequence ID" value="NZ_RRCN01000002.1"/>
</dbReference>
<protein>
    <submittedName>
        <fullName evidence="4">DNA adenine methylase</fullName>
    </submittedName>
</protein>
<organism evidence="4 5">
    <name type="scientific">Paenibacillus oralis</name>
    <dbReference type="NCBI Taxonomy" id="2490856"/>
    <lineage>
        <taxon>Bacteria</taxon>
        <taxon>Bacillati</taxon>
        <taxon>Bacillota</taxon>
        <taxon>Bacilli</taxon>
        <taxon>Bacillales</taxon>
        <taxon>Paenibacillaceae</taxon>
        <taxon>Paenibacillus</taxon>
    </lineage>
</organism>
<keyword evidence="3" id="KW-0949">S-adenosyl-L-methionine</keyword>
<dbReference type="GO" id="GO:0009307">
    <property type="term" value="P:DNA restriction-modification system"/>
    <property type="evidence" value="ECO:0007669"/>
    <property type="project" value="InterPro"/>
</dbReference>
<proteinExistence type="predicted"/>
<dbReference type="InterPro" id="IPR029063">
    <property type="entry name" value="SAM-dependent_MTases_sf"/>
</dbReference>
<keyword evidence="5" id="KW-1185">Reference proteome</keyword>
<dbReference type="PANTHER" id="PTHR30481:SF4">
    <property type="entry name" value="SITE-SPECIFIC DNA-METHYLTRANSFERASE (ADENINE-SPECIFIC)"/>
    <property type="match status" value="1"/>
</dbReference>
<dbReference type="Gene3D" id="3.40.50.150">
    <property type="entry name" value="Vaccinia Virus protein VP39"/>
    <property type="match status" value="2"/>
</dbReference>
<dbReference type="InterPro" id="IPR012263">
    <property type="entry name" value="M_m6A_EcoRV"/>
</dbReference>
<keyword evidence="2" id="KW-0808">Transferase</keyword>
<name>A0A3P3T9G8_9BACL</name>
<gene>
    <name evidence="4" type="ORF">EHV15_34420</name>
</gene>
<evidence type="ECO:0000256" key="1">
    <source>
        <dbReference type="ARBA" id="ARBA00022603"/>
    </source>
</evidence>
<evidence type="ECO:0000256" key="3">
    <source>
        <dbReference type="ARBA" id="ARBA00022691"/>
    </source>
</evidence>
<dbReference type="OrthoDB" id="9805629at2"/>
<dbReference type="EMBL" id="RRCN01000002">
    <property type="protein sequence ID" value="RRJ54695.1"/>
    <property type="molecule type" value="Genomic_DNA"/>
</dbReference>
<dbReference type="PANTHER" id="PTHR30481">
    <property type="entry name" value="DNA ADENINE METHYLASE"/>
    <property type="match status" value="1"/>
</dbReference>
<keyword evidence="1 4" id="KW-0489">Methyltransferase</keyword>
<dbReference type="AlphaFoldDB" id="A0A3P3T9G8"/>
<comment type="caution">
    <text evidence="4">The sequence shown here is derived from an EMBL/GenBank/DDBJ whole genome shotgun (WGS) entry which is preliminary data.</text>
</comment>